<keyword evidence="2" id="KW-1185">Reference proteome</keyword>
<dbReference type="Proteomes" id="UP000231586">
    <property type="component" value="Unassembled WGS sequence"/>
</dbReference>
<comment type="caution">
    <text evidence="1">The sequence shown here is derived from an EMBL/GenBank/DDBJ whole genome shotgun (WGS) entry which is preliminary data.</text>
</comment>
<name>A0A2M8WW94_9MICO</name>
<dbReference type="EMBL" id="PGTZ01000002">
    <property type="protein sequence ID" value="PJI95194.1"/>
    <property type="molecule type" value="Genomic_DNA"/>
</dbReference>
<accession>A0A2M8WW94</accession>
<gene>
    <name evidence="1" type="ORF">CLV34_0067</name>
</gene>
<sequence>MNCYWGYPGDRVECDFLDEFLVGRDPVAIFPPIPLGVAHQIVELEVVVGGPSTPDAGARSTGTVTHTATSYTDGGGSSTSPTTSGYPAKNSGHYDPTFVPHDKRQSIAEWVLWYAADMDDFNRCDSGGAWFACSMAVASVASLPLGGEFDEARAALDGTEALIDAGRGIVESGAGRKAGEASASSASEAEAAVRAMPGSVTVGSGPSLDNISVSQATRIQNAANRIDQPISLVGSRAPGRRMDTPTGTT</sequence>
<organism evidence="1 2">
    <name type="scientific">Luteimicrobium subarcticum</name>
    <dbReference type="NCBI Taxonomy" id="620910"/>
    <lineage>
        <taxon>Bacteria</taxon>
        <taxon>Bacillati</taxon>
        <taxon>Actinomycetota</taxon>
        <taxon>Actinomycetes</taxon>
        <taxon>Micrococcales</taxon>
        <taxon>Luteimicrobium</taxon>
    </lineage>
</organism>
<dbReference type="AlphaFoldDB" id="A0A2M8WW94"/>
<proteinExistence type="predicted"/>
<evidence type="ECO:0000313" key="1">
    <source>
        <dbReference type="EMBL" id="PJI95194.1"/>
    </source>
</evidence>
<dbReference type="RefSeq" id="WP_100348314.1">
    <property type="nucleotide sequence ID" value="NZ_PGTZ01000002.1"/>
</dbReference>
<protein>
    <submittedName>
        <fullName evidence="1">Uncharacterized protein</fullName>
    </submittedName>
</protein>
<evidence type="ECO:0000313" key="2">
    <source>
        <dbReference type="Proteomes" id="UP000231586"/>
    </source>
</evidence>
<reference evidence="1 2" key="1">
    <citation type="submission" date="2017-11" db="EMBL/GenBank/DDBJ databases">
        <title>Genomic Encyclopedia of Archaeal and Bacterial Type Strains, Phase II (KMG-II): From Individual Species to Whole Genera.</title>
        <authorList>
            <person name="Goeker M."/>
        </authorList>
    </citation>
    <scope>NUCLEOTIDE SEQUENCE [LARGE SCALE GENOMIC DNA]</scope>
    <source>
        <strain evidence="1 2">DSM 22413</strain>
    </source>
</reference>